<dbReference type="EMBL" id="RXLQ01000003">
    <property type="protein sequence ID" value="RSZ60039.1"/>
    <property type="molecule type" value="Genomic_DNA"/>
</dbReference>
<accession>A0A430HRD8</accession>
<protein>
    <submittedName>
        <fullName evidence="1">Uncharacterized protein</fullName>
    </submittedName>
</protein>
<organism evidence="1 2">
    <name type="scientific">Massilia atriviolacea</name>
    <dbReference type="NCBI Taxonomy" id="2495579"/>
    <lineage>
        <taxon>Bacteria</taxon>
        <taxon>Pseudomonadati</taxon>
        <taxon>Pseudomonadota</taxon>
        <taxon>Betaproteobacteria</taxon>
        <taxon>Burkholderiales</taxon>
        <taxon>Oxalobacteraceae</taxon>
        <taxon>Telluria group</taxon>
        <taxon>Massilia</taxon>
    </lineage>
</organism>
<evidence type="ECO:0000313" key="1">
    <source>
        <dbReference type="EMBL" id="RSZ60039.1"/>
    </source>
</evidence>
<name>A0A430HRD8_9BURK</name>
<proteinExistence type="predicted"/>
<dbReference type="OrthoDB" id="7008875at2"/>
<comment type="caution">
    <text evidence="1">The sequence shown here is derived from an EMBL/GenBank/DDBJ whole genome shotgun (WGS) entry which is preliminary data.</text>
</comment>
<dbReference type="Pfam" id="PF24175">
    <property type="entry name" value="SU10_adaptor"/>
    <property type="match status" value="1"/>
</dbReference>
<reference evidence="1 2" key="1">
    <citation type="submission" date="2018-12" db="EMBL/GenBank/DDBJ databases">
        <authorList>
            <person name="Yang E."/>
        </authorList>
    </citation>
    <scope>NUCLEOTIDE SEQUENCE [LARGE SCALE GENOMIC DNA]</scope>
    <source>
        <strain evidence="1 2">SOD</strain>
    </source>
</reference>
<dbReference type="AlphaFoldDB" id="A0A430HRD8"/>
<evidence type="ECO:0000313" key="2">
    <source>
        <dbReference type="Proteomes" id="UP000278085"/>
    </source>
</evidence>
<dbReference type="InterPro" id="IPR056209">
    <property type="entry name" value="SU10_adaptor"/>
</dbReference>
<dbReference type="RefSeq" id="WP_126073400.1">
    <property type="nucleotide sequence ID" value="NZ_CP051166.1"/>
</dbReference>
<keyword evidence="2" id="KW-1185">Reference proteome</keyword>
<sequence>MSIVAPSTPDDITSQDYFWLVETVKNWLHRSDLAARVPDFILLAESRINRLARVRVMGVDAALVMTPGSRFVVLPSDYVAPSAVWLDANQPRAKLTPLVVEQMPVASDSGMPTYWAVDGTMLAFDRVPDQAYPITLRYRARFRLTAQAPTNYLLSQYPDLYLYGALLESAPFIGADERIGLWKSMFDQAIQEINNSEHQSRSVGVLTTDVPTSMLSRRCY</sequence>
<gene>
    <name evidence="1" type="ORF">EJB06_07620</name>
</gene>
<dbReference type="Proteomes" id="UP000278085">
    <property type="component" value="Unassembled WGS sequence"/>
</dbReference>